<evidence type="ECO:0000313" key="2">
    <source>
        <dbReference type="Proteomes" id="UP000240442"/>
    </source>
</evidence>
<organism evidence="1 2">
    <name type="scientific">Arthrobacter phage Huntingdon</name>
    <dbReference type="NCBI Taxonomy" id="2047760"/>
    <lineage>
        <taxon>Viruses</taxon>
        <taxon>Duplodnaviria</taxon>
        <taxon>Heunggongvirae</taxon>
        <taxon>Uroviricota</taxon>
        <taxon>Caudoviricetes</taxon>
        <taxon>Korravirus</taxon>
        <taxon>Korravirus huntingdon</taxon>
    </lineage>
</organism>
<gene>
    <name evidence="1" type="ORF">SEA_HUNTINGDON_50</name>
</gene>
<reference evidence="1 2" key="1">
    <citation type="submission" date="2017-10" db="EMBL/GenBank/DDBJ databases">
        <authorList>
            <person name="Uguru U."/>
            <person name="Moy E.A."/>
            <person name="Dunbar D."/>
            <person name="Baltzegar D.A."/>
            <person name="Young E.C."/>
            <person name="Sides K.F."/>
            <person name="Macialek J."/>
            <person name="Garlena R.A."/>
            <person name="Russell D.A."/>
            <person name="Pope W.H."/>
            <person name="Jacobs-Sera D."/>
            <person name="Hatfull G.F."/>
        </authorList>
    </citation>
    <scope>NUCLEOTIDE SEQUENCE [LARGE SCALE GENOMIC DNA]</scope>
</reference>
<sequence>MKLVHLLNAETQEFEWINVNSIGRFWASKNRSEAAGGQSNTIIEFRHSGAFEVEYEINPYELSAQL</sequence>
<keyword evidence="2" id="KW-1185">Reference proteome</keyword>
<accession>A0A2H4PAK7</accession>
<dbReference type="EMBL" id="MG210949">
    <property type="protein sequence ID" value="ATW59257.1"/>
    <property type="molecule type" value="Genomic_DNA"/>
</dbReference>
<proteinExistence type="predicted"/>
<name>A0A2H4PAK7_9CAUD</name>
<protein>
    <submittedName>
        <fullName evidence="1">Uncharacterized protein</fullName>
    </submittedName>
</protein>
<evidence type="ECO:0000313" key="1">
    <source>
        <dbReference type="EMBL" id="ATW59257.1"/>
    </source>
</evidence>
<dbReference type="Proteomes" id="UP000240442">
    <property type="component" value="Segment"/>
</dbReference>